<feature type="domain" description="Endonuclease/exonuclease/phosphatase" evidence="1">
    <location>
        <begin position="67"/>
        <end position="204"/>
    </location>
</feature>
<dbReference type="InterPro" id="IPR005135">
    <property type="entry name" value="Endo/exonuclease/phosphatase"/>
</dbReference>
<dbReference type="SUPFAM" id="SSF56219">
    <property type="entry name" value="DNase I-like"/>
    <property type="match status" value="1"/>
</dbReference>
<evidence type="ECO:0000313" key="2">
    <source>
        <dbReference type="EMBL" id="KAI5624245.1"/>
    </source>
</evidence>
<dbReference type="CDD" id="cd09076">
    <property type="entry name" value="L1-EN"/>
    <property type="match status" value="1"/>
</dbReference>
<proteinExistence type="predicted"/>
<evidence type="ECO:0000259" key="1">
    <source>
        <dbReference type="Pfam" id="PF03372"/>
    </source>
</evidence>
<accession>A0AAD5AYK0</accession>
<dbReference type="GO" id="GO:0003824">
    <property type="term" value="F:catalytic activity"/>
    <property type="evidence" value="ECO:0007669"/>
    <property type="project" value="InterPro"/>
</dbReference>
<sequence length="370" mass="42039">MRITNKNFIPDRSRPGLTTTATGIVSRQGTGGNWATVGRRRRRRGGRHLQRLQVKEHCRRVEVRVGTLNVGTMTVKGREIADMMERRKVDMLCVQETKWKGSKVRNIGGGFKLFYHGVDGKRNGVGVILKEEYSKSVVEVKRVSDRVMIVKVEVEGMMINVISAYAPQVGCEMEEKEKFWSELDEVVDGVPRKERLVIGADFNGHVGQGNRGDEEVMGRYGFKERNVEGQMVVDFAKRMELAVVNTYFKKKEDHRVMYKSGGRCTQVDYLLCRRCNLKEIGDYKAYDRVPREELWYCMRKSSVSEKYVRVVQDMYEDSVTAVKCAVGTTDWFRVKVGVHQGSESFPVCIGDGQVDGRGQTGVSLDYDVCG</sequence>
<dbReference type="EMBL" id="MU551590">
    <property type="protein sequence ID" value="KAI5624245.1"/>
    <property type="molecule type" value="Genomic_DNA"/>
</dbReference>
<dbReference type="Proteomes" id="UP001205998">
    <property type="component" value="Unassembled WGS sequence"/>
</dbReference>
<evidence type="ECO:0000313" key="3">
    <source>
        <dbReference type="Proteomes" id="UP001205998"/>
    </source>
</evidence>
<dbReference type="Gene3D" id="3.60.10.10">
    <property type="entry name" value="Endonuclease/exonuclease/phosphatase"/>
    <property type="match status" value="1"/>
</dbReference>
<protein>
    <recommendedName>
        <fullName evidence="1">Endonuclease/exonuclease/phosphatase domain-containing protein</fullName>
    </recommendedName>
</protein>
<dbReference type="Pfam" id="PF03372">
    <property type="entry name" value="Exo_endo_phos"/>
    <property type="match status" value="1"/>
</dbReference>
<organism evidence="2 3">
    <name type="scientific">Silurus asotus</name>
    <name type="common">Amur catfish</name>
    <name type="synonym">Parasilurus asotus</name>
    <dbReference type="NCBI Taxonomy" id="30991"/>
    <lineage>
        <taxon>Eukaryota</taxon>
        <taxon>Metazoa</taxon>
        <taxon>Chordata</taxon>
        <taxon>Craniata</taxon>
        <taxon>Vertebrata</taxon>
        <taxon>Euteleostomi</taxon>
        <taxon>Actinopterygii</taxon>
        <taxon>Neopterygii</taxon>
        <taxon>Teleostei</taxon>
        <taxon>Ostariophysi</taxon>
        <taxon>Siluriformes</taxon>
        <taxon>Siluridae</taxon>
        <taxon>Silurus</taxon>
    </lineage>
</organism>
<dbReference type="PANTHER" id="PTHR23227">
    <property type="entry name" value="BUCENTAUR RELATED"/>
    <property type="match status" value="1"/>
</dbReference>
<reference evidence="2" key="1">
    <citation type="submission" date="2018-07" db="EMBL/GenBank/DDBJ databases">
        <title>Comparative genomics of catfishes provides insights into carnivory and benthic adaptation.</title>
        <authorList>
            <person name="Zhang Y."/>
            <person name="Wang D."/>
            <person name="Peng Z."/>
            <person name="Zheng S."/>
            <person name="Shao F."/>
            <person name="Tao W."/>
        </authorList>
    </citation>
    <scope>NUCLEOTIDE SEQUENCE</scope>
    <source>
        <strain evidence="2">Chongqing</strain>
    </source>
</reference>
<comment type="caution">
    <text evidence="2">The sequence shown here is derived from an EMBL/GenBank/DDBJ whole genome shotgun (WGS) entry which is preliminary data.</text>
</comment>
<name>A0AAD5AYK0_SILAS</name>
<dbReference type="InterPro" id="IPR036691">
    <property type="entry name" value="Endo/exonu/phosph_ase_sf"/>
</dbReference>
<dbReference type="InterPro" id="IPR027124">
    <property type="entry name" value="Swc5/CFDP1/2"/>
</dbReference>
<dbReference type="PANTHER" id="PTHR23227:SF83">
    <property type="entry name" value="ENDONUCLEASE_EXONUCLEASE_PHOSPHATASE DOMAIN-CONTAINING PROTEIN"/>
    <property type="match status" value="1"/>
</dbReference>
<gene>
    <name evidence="2" type="ORF">C0J50_16215</name>
</gene>
<keyword evidence="3" id="KW-1185">Reference proteome</keyword>
<dbReference type="AlphaFoldDB" id="A0AAD5AYK0"/>